<dbReference type="Gene3D" id="3.90.920.10">
    <property type="entry name" value="DNA primase, PRIM domain"/>
    <property type="match status" value="1"/>
</dbReference>
<dbReference type="InterPro" id="IPR014145">
    <property type="entry name" value="LigD_pol_dom"/>
</dbReference>
<dbReference type="Proteomes" id="UP000295416">
    <property type="component" value="Unassembled WGS sequence"/>
</dbReference>
<dbReference type="InterPro" id="IPR052171">
    <property type="entry name" value="NHEJ_LigD"/>
</dbReference>
<organism evidence="2 3">
    <name type="scientific">Scopulibacillus darangshiensis</name>
    <dbReference type="NCBI Taxonomy" id="442528"/>
    <lineage>
        <taxon>Bacteria</taxon>
        <taxon>Bacillati</taxon>
        <taxon>Bacillota</taxon>
        <taxon>Bacilli</taxon>
        <taxon>Bacillales</taxon>
        <taxon>Sporolactobacillaceae</taxon>
        <taxon>Scopulibacillus</taxon>
    </lineage>
</organism>
<comment type="caution">
    <text evidence="2">The sequence shown here is derived from an EMBL/GenBank/DDBJ whole genome shotgun (WGS) entry which is preliminary data.</text>
</comment>
<dbReference type="PANTHER" id="PTHR42705:SF2">
    <property type="entry name" value="BIFUNCTIONAL NON-HOMOLOGOUS END JOINING PROTEIN LIGD"/>
    <property type="match status" value="1"/>
</dbReference>
<dbReference type="Pfam" id="PF21686">
    <property type="entry name" value="LigD_Prim-Pol"/>
    <property type="match status" value="1"/>
</dbReference>
<keyword evidence="2" id="KW-0436">Ligase</keyword>
<dbReference type="AlphaFoldDB" id="A0A4R2P4N4"/>
<sequence>MGSKEEQRTVLINDKKVNLTSLDKPLWPDKKISKANYLQYLNDVAPNMLPFLKDRALTVIRFPHGAGKSESFFQKNCPDYAPDFIQTATIGDIHYIVCSDMATFIWLGNQLAFEFHVPFQTINIDGPSEIVFDLDPPSRDEFSLAIKAALFIKEVLDKLHLVSFIKTSGNKGLQIYIPLPDNQFSFEETRVFTSFVAEYLIEKEPTLFTTERLKKNRGNKLYLDVVQHAEGKTIIAPYSVRGNVEALVATPLFWNEVQPSLRPEQFPLETIIPRIESRGCPFSTFFETKKIQPFVPVLKGLMQQKKGS</sequence>
<dbReference type="GO" id="GO:0016874">
    <property type="term" value="F:ligase activity"/>
    <property type="evidence" value="ECO:0007669"/>
    <property type="project" value="UniProtKB-KW"/>
</dbReference>
<gene>
    <name evidence="2" type="ORF">EV207_10872</name>
</gene>
<keyword evidence="3" id="KW-1185">Reference proteome</keyword>
<evidence type="ECO:0000259" key="1">
    <source>
        <dbReference type="Pfam" id="PF21686"/>
    </source>
</evidence>
<evidence type="ECO:0000313" key="3">
    <source>
        <dbReference type="Proteomes" id="UP000295416"/>
    </source>
</evidence>
<feature type="domain" description="DNA ligase D polymerase" evidence="1">
    <location>
        <begin position="34"/>
        <end position="282"/>
    </location>
</feature>
<dbReference type="EMBL" id="SLXK01000008">
    <property type="protein sequence ID" value="TCP29780.1"/>
    <property type="molecule type" value="Genomic_DNA"/>
</dbReference>
<dbReference type="InterPro" id="IPR033652">
    <property type="entry name" value="LigD_Pol-like_3"/>
</dbReference>
<proteinExistence type="predicted"/>
<reference evidence="2 3" key="1">
    <citation type="submission" date="2019-03" db="EMBL/GenBank/DDBJ databases">
        <title>Genomic Encyclopedia of Type Strains, Phase IV (KMG-IV): sequencing the most valuable type-strain genomes for metagenomic binning, comparative biology and taxonomic classification.</title>
        <authorList>
            <person name="Goeker M."/>
        </authorList>
    </citation>
    <scope>NUCLEOTIDE SEQUENCE [LARGE SCALE GENOMIC DNA]</scope>
    <source>
        <strain evidence="2 3">DSM 19377</strain>
    </source>
</reference>
<evidence type="ECO:0000313" key="2">
    <source>
        <dbReference type="EMBL" id="TCP29780.1"/>
    </source>
</evidence>
<name>A0A4R2P4N4_9BACL</name>
<dbReference type="RefSeq" id="WP_424511356.1">
    <property type="nucleotide sequence ID" value="NZ_SLXK01000008.1"/>
</dbReference>
<dbReference type="PANTHER" id="PTHR42705">
    <property type="entry name" value="BIFUNCTIONAL NON-HOMOLOGOUS END JOINING PROTEIN LIGD"/>
    <property type="match status" value="1"/>
</dbReference>
<dbReference type="NCBIfam" id="TIGR02778">
    <property type="entry name" value="ligD_pol"/>
    <property type="match status" value="1"/>
</dbReference>
<protein>
    <submittedName>
        <fullName evidence="2">DNA ligase D</fullName>
    </submittedName>
</protein>
<dbReference type="CDD" id="cd04866">
    <property type="entry name" value="LigD_Pol_like_3"/>
    <property type="match status" value="1"/>
</dbReference>
<accession>A0A4R2P4N4</accession>